<proteinExistence type="predicted"/>
<reference evidence="2 3" key="1">
    <citation type="submission" date="2019-03" db="EMBL/GenBank/DDBJ databases">
        <title>First draft genome of Liparis tanakae, snailfish: a comprehensive survey of snailfish specific genes.</title>
        <authorList>
            <person name="Kim W."/>
            <person name="Song I."/>
            <person name="Jeong J.-H."/>
            <person name="Kim D."/>
            <person name="Kim S."/>
            <person name="Ryu S."/>
            <person name="Song J.Y."/>
            <person name="Lee S.K."/>
        </authorList>
    </citation>
    <scope>NUCLEOTIDE SEQUENCE [LARGE SCALE GENOMIC DNA]</scope>
    <source>
        <tissue evidence="2">Muscle</tissue>
    </source>
</reference>
<feature type="compositionally biased region" description="Pro residues" evidence="1">
    <location>
        <begin position="1"/>
        <end position="11"/>
    </location>
</feature>
<dbReference type="Proteomes" id="UP000314294">
    <property type="component" value="Unassembled WGS sequence"/>
</dbReference>
<gene>
    <name evidence="2" type="ORF">EYF80_044294</name>
</gene>
<evidence type="ECO:0000313" key="3">
    <source>
        <dbReference type="Proteomes" id="UP000314294"/>
    </source>
</evidence>
<keyword evidence="3" id="KW-1185">Reference proteome</keyword>
<comment type="caution">
    <text evidence="2">The sequence shown here is derived from an EMBL/GenBank/DDBJ whole genome shotgun (WGS) entry which is preliminary data.</text>
</comment>
<sequence length="59" mass="6212">MLAPPPPPPSVSSPDGERRRGEALSIARPDRDGHASVTDSTPPSIPLSVAIRSNNSRKL</sequence>
<organism evidence="2 3">
    <name type="scientific">Liparis tanakae</name>
    <name type="common">Tanaka's snailfish</name>
    <dbReference type="NCBI Taxonomy" id="230148"/>
    <lineage>
        <taxon>Eukaryota</taxon>
        <taxon>Metazoa</taxon>
        <taxon>Chordata</taxon>
        <taxon>Craniata</taxon>
        <taxon>Vertebrata</taxon>
        <taxon>Euteleostomi</taxon>
        <taxon>Actinopterygii</taxon>
        <taxon>Neopterygii</taxon>
        <taxon>Teleostei</taxon>
        <taxon>Neoteleostei</taxon>
        <taxon>Acanthomorphata</taxon>
        <taxon>Eupercaria</taxon>
        <taxon>Perciformes</taxon>
        <taxon>Cottioidei</taxon>
        <taxon>Cottales</taxon>
        <taxon>Liparidae</taxon>
        <taxon>Liparis</taxon>
    </lineage>
</organism>
<evidence type="ECO:0000313" key="2">
    <source>
        <dbReference type="EMBL" id="TNN45510.1"/>
    </source>
</evidence>
<feature type="compositionally biased region" description="Basic and acidic residues" evidence="1">
    <location>
        <begin position="15"/>
        <end position="34"/>
    </location>
</feature>
<dbReference type="AlphaFoldDB" id="A0A4Z2FX58"/>
<dbReference type="EMBL" id="SRLO01000843">
    <property type="protein sequence ID" value="TNN45510.1"/>
    <property type="molecule type" value="Genomic_DNA"/>
</dbReference>
<evidence type="ECO:0000256" key="1">
    <source>
        <dbReference type="SAM" id="MobiDB-lite"/>
    </source>
</evidence>
<accession>A0A4Z2FX58</accession>
<protein>
    <submittedName>
        <fullName evidence="2">Uncharacterized protein</fullName>
    </submittedName>
</protein>
<name>A0A4Z2FX58_9TELE</name>
<feature type="region of interest" description="Disordered" evidence="1">
    <location>
        <begin position="1"/>
        <end position="59"/>
    </location>
</feature>